<comment type="caution">
    <text evidence="3">The sequence shown here is derived from an EMBL/GenBank/DDBJ whole genome shotgun (WGS) entry which is preliminary data.</text>
</comment>
<evidence type="ECO:0008006" key="5">
    <source>
        <dbReference type="Google" id="ProtNLM"/>
    </source>
</evidence>
<keyword evidence="1" id="KW-0175">Coiled coil</keyword>
<reference evidence="3 4" key="1">
    <citation type="submission" date="2019-08" db="EMBL/GenBank/DDBJ databases">
        <authorList>
            <person name="Khan S.A."/>
            <person name="Jeon C.O."/>
            <person name="Jeong S.E."/>
        </authorList>
    </citation>
    <scope>NUCLEOTIDE SEQUENCE [LARGE SCALE GENOMIC DNA]</scope>
    <source>
        <strain evidence="4">IMCC1728</strain>
    </source>
</reference>
<feature type="compositionally biased region" description="Low complexity" evidence="2">
    <location>
        <begin position="101"/>
        <end position="110"/>
    </location>
</feature>
<feature type="coiled-coil region" evidence="1">
    <location>
        <begin position="30"/>
        <end position="57"/>
    </location>
</feature>
<evidence type="ECO:0000313" key="3">
    <source>
        <dbReference type="EMBL" id="TXC65148.1"/>
    </source>
</evidence>
<feature type="compositionally biased region" description="Low complexity" evidence="2">
    <location>
        <begin position="84"/>
        <end position="93"/>
    </location>
</feature>
<gene>
    <name evidence="3" type="ORF">FSC37_00310</name>
</gene>
<name>A0A5C6U015_9BURK</name>
<feature type="region of interest" description="Disordered" evidence="2">
    <location>
        <begin position="84"/>
        <end position="150"/>
    </location>
</feature>
<organism evidence="3 4">
    <name type="scientific">Piscinibacter aquaticus</name>
    <dbReference type="NCBI Taxonomy" id="392597"/>
    <lineage>
        <taxon>Bacteria</taxon>
        <taxon>Pseudomonadati</taxon>
        <taxon>Pseudomonadota</taxon>
        <taxon>Betaproteobacteria</taxon>
        <taxon>Burkholderiales</taxon>
        <taxon>Sphaerotilaceae</taxon>
        <taxon>Piscinibacter</taxon>
    </lineage>
</organism>
<evidence type="ECO:0000256" key="1">
    <source>
        <dbReference type="SAM" id="Coils"/>
    </source>
</evidence>
<keyword evidence="4" id="KW-1185">Reference proteome</keyword>
<accession>A0A5C6U015</accession>
<feature type="compositionally biased region" description="Pro residues" evidence="2">
    <location>
        <begin position="111"/>
        <end position="134"/>
    </location>
</feature>
<dbReference type="AlphaFoldDB" id="A0A5C6U015"/>
<protein>
    <recommendedName>
        <fullName evidence="5">Methyl-accepting transducer domain-containing protein</fullName>
    </recommendedName>
</protein>
<evidence type="ECO:0000256" key="2">
    <source>
        <dbReference type="SAM" id="MobiDB-lite"/>
    </source>
</evidence>
<dbReference type="EMBL" id="VOPW01000001">
    <property type="protein sequence ID" value="TXC65148.1"/>
    <property type="molecule type" value="Genomic_DNA"/>
</dbReference>
<sequence>MTGVLARADGHGVRDAASIERSRTTIHEVISDVDGAVEQLNQRAAQLRARGETVRGQVEQLMIAFQFQDRVNQILDRCATRCAPPRRASAPHSRAVRLPMPTSGAPCCAPATPPPSSTPPPAPPRQRPASPPAIPRSSDPGDPTTWPRPS</sequence>
<proteinExistence type="predicted"/>
<dbReference type="Proteomes" id="UP000321832">
    <property type="component" value="Unassembled WGS sequence"/>
</dbReference>
<evidence type="ECO:0000313" key="4">
    <source>
        <dbReference type="Proteomes" id="UP000321832"/>
    </source>
</evidence>